<keyword evidence="1" id="KW-0233">DNA recombination</keyword>
<dbReference type="Gene3D" id="1.10.443.10">
    <property type="entry name" value="Intergrase catalytic core"/>
    <property type="match status" value="1"/>
</dbReference>
<sequence>MCEDGGIQGRKSNHSVRKTTITALVHEDIPDTRIMQLSGHKNVQSINSYSSASIEQQKEMANILSKIGTGKINFDKHQRLLDDNNNDIPSDDDAELLSASQEAELSYVLKDISNFESNSKPVSAPTTSGINEMPKSSMKITKEKQCICSQGQLLQEM</sequence>
<evidence type="ECO:0000313" key="3">
    <source>
        <dbReference type="Proteomes" id="UP000507470"/>
    </source>
</evidence>
<organism evidence="2 3">
    <name type="scientific">Mytilus coruscus</name>
    <name type="common">Sea mussel</name>
    <dbReference type="NCBI Taxonomy" id="42192"/>
    <lineage>
        <taxon>Eukaryota</taxon>
        <taxon>Metazoa</taxon>
        <taxon>Spiralia</taxon>
        <taxon>Lophotrochozoa</taxon>
        <taxon>Mollusca</taxon>
        <taxon>Bivalvia</taxon>
        <taxon>Autobranchia</taxon>
        <taxon>Pteriomorphia</taxon>
        <taxon>Mytilida</taxon>
        <taxon>Mytiloidea</taxon>
        <taxon>Mytilidae</taxon>
        <taxon>Mytilinae</taxon>
        <taxon>Mytilus</taxon>
    </lineage>
</organism>
<evidence type="ECO:0008006" key="4">
    <source>
        <dbReference type="Google" id="ProtNLM"/>
    </source>
</evidence>
<reference evidence="2 3" key="1">
    <citation type="submission" date="2020-06" db="EMBL/GenBank/DDBJ databases">
        <authorList>
            <person name="Li R."/>
            <person name="Bekaert M."/>
        </authorList>
    </citation>
    <scope>NUCLEOTIDE SEQUENCE [LARGE SCALE GENOMIC DNA]</scope>
    <source>
        <strain evidence="3">wild</strain>
    </source>
</reference>
<dbReference type="GO" id="GO:0006310">
    <property type="term" value="P:DNA recombination"/>
    <property type="evidence" value="ECO:0007669"/>
    <property type="project" value="UniProtKB-KW"/>
</dbReference>
<dbReference type="Proteomes" id="UP000507470">
    <property type="component" value="Unassembled WGS sequence"/>
</dbReference>
<dbReference type="GO" id="GO:0003677">
    <property type="term" value="F:DNA binding"/>
    <property type="evidence" value="ECO:0007669"/>
    <property type="project" value="InterPro"/>
</dbReference>
<dbReference type="OrthoDB" id="6157045at2759"/>
<evidence type="ECO:0000313" key="2">
    <source>
        <dbReference type="EMBL" id="CAC5422615.1"/>
    </source>
</evidence>
<dbReference type="InterPro" id="IPR013762">
    <property type="entry name" value="Integrase-like_cat_sf"/>
</dbReference>
<dbReference type="AlphaFoldDB" id="A0A6J8ESZ2"/>
<protein>
    <recommendedName>
        <fullName evidence="4">Tyr recombinase domain-containing protein</fullName>
    </recommendedName>
</protein>
<dbReference type="EMBL" id="CACVKT020009664">
    <property type="protein sequence ID" value="CAC5422615.1"/>
    <property type="molecule type" value="Genomic_DNA"/>
</dbReference>
<keyword evidence="3" id="KW-1185">Reference proteome</keyword>
<dbReference type="GO" id="GO:0015074">
    <property type="term" value="P:DNA integration"/>
    <property type="evidence" value="ECO:0007669"/>
    <property type="project" value="InterPro"/>
</dbReference>
<name>A0A6J8ESZ2_MYTCO</name>
<dbReference type="InterPro" id="IPR011010">
    <property type="entry name" value="DNA_brk_join_enz"/>
</dbReference>
<gene>
    <name evidence="2" type="ORF">MCOR_54653</name>
</gene>
<proteinExistence type="predicted"/>
<evidence type="ECO:0000256" key="1">
    <source>
        <dbReference type="ARBA" id="ARBA00023172"/>
    </source>
</evidence>
<dbReference type="SUPFAM" id="SSF56349">
    <property type="entry name" value="DNA breaking-rejoining enzymes"/>
    <property type="match status" value="1"/>
</dbReference>
<accession>A0A6J8ESZ2</accession>